<feature type="transmembrane region" description="Helical" evidence="6">
    <location>
        <begin position="193"/>
        <end position="212"/>
    </location>
</feature>
<evidence type="ECO:0000313" key="7">
    <source>
        <dbReference type="EMBL" id="PIA32339.1"/>
    </source>
</evidence>
<dbReference type="InterPro" id="IPR011799">
    <property type="entry name" value="ChlG"/>
</dbReference>
<dbReference type="GO" id="GO:0046408">
    <property type="term" value="F:chlorophyll synthetase activity"/>
    <property type="evidence" value="ECO:0007669"/>
    <property type="project" value="InterPro"/>
</dbReference>
<reference evidence="7 8" key="1">
    <citation type="submission" date="2017-09" db="EMBL/GenBank/DDBJ databases">
        <title>WGS assembly of Aquilegia coerulea Goldsmith.</title>
        <authorList>
            <person name="Hodges S."/>
            <person name="Kramer E."/>
            <person name="Nordborg M."/>
            <person name="Tomkins J."/>
            <person name="Borevitz J."/>
            <person name="Derieg N."/>
            <person name="Yan J."/>
            <person name="Mihaltcheva S."/>
            <person name="Hayes R.D."/>
            <person name="Rokhsar D."/>
        </authorList>
    </citation>
    <scope>NUCLEOTIDE SEQUENCE [LARGE SCALE GENOMIC DNA]</scope>
    <source>
        <strain evidence="8">cv. Goldsmith</strain>
    </source>
</reference>
<dbReference type="Proteomes" id="UP000230069">
    <property type="component" value="Unassembled WGS sequence"/>
</dbReference>
<dbReference type="STRING" id="218851.A0A2G5CM54"/>
<dbReference type="OrthoDB" id="434972at2759"/>
<accession>A0A2G5CM54</accession>
<feature type="transmembrane region" description="Helical" evidence="6">
    <location>
        <begin position="355"/>
        <end position="373"/>
    </location>
</feature>
<protein>
    <recommendedName>
        <fullName evidence="9">Chlorophyll synthase</fullName>
    </recommendedName>
</protein>
<dbReference type="NCBIfam" id="NF005742">
    <property type="entry name" value="PRK07566.1"/>
    <property type="match status" value="1"/>
</dbReference>
<evidence type="ECO:0008006" key="9">
    <source>
        <dbReference type="Google" id="ProtNLM"/>
    </source>
</evidence>
<dbReference type="Gene3D" id="1.10.357.140">
    <property type="entry name" value="UbiA prenyltransferase"/>
    <property type="match status" value="1"/>
</dbReference>
<proteinExistence type="predicted"/>
<dbReference type="NCBIfam" id="TIGR02056">
    <property type="entry name" value="ChlG"/>
    <property type="match status" value="1"/>
</dbReference>
<dbReference type="Gene3D" id="1.20.120.1780">
    <property type="entry name" value="UbiA prenyltransferase"/>
    <property type="match status" value="1"/>
</dbReference>
<gene>
    <name evidence="7" type="ORF">AQUCO_04500145v1</name>
</gene>
<feature type="transmembrane region" description="Helical" evidence="6">
    <location>
        <begin position="169"/>
        <end position="187"/>
    </location>
</feature>
<evidence type="ECO:0000256" key="5">
    <source>
        <dbReference type="ARBA" id="ARBA00023171"/>
    </source>
</evidence>
<name>A0A2G5CM54_AQUCA</name>
<dbReference type="Pfam" id="PF01040">
    <property type="entry name" value="UbiA"/>
    <property type="match status" value="1"/>
</dbReference>
<dbReference type="PANTHER" id="PTHR42723:SF1">
    <property type="entry name" value="CHLOROPHYLL SYNTHASE, CHLOROPLASTIC"/>
    <property type="match status" value="1"/>
</dbReference>
<evidence type="ECO:0000256" key="3">
    <source>
        <dbReference type="ARBA" id="ARBA00022989"/>
    </source>
</evidence>
<dbReference type="EMBL" id="KZ305062">
    <property type="protein sequence ID" value="PIA32339.1"/>
    <property type="molecule type" value="Genomic_DNA"/>
</dbReference>
<keyword evidence="3 6" id="KW-1133">Transmembrane helix</keyword>
<keyword evidence="5" id="KW-0149">Chlorophyll biosynthesis</keyword>
<keyword evidence="8" id="KW-1185">Reference proteome</keyword>
<dbReference type="InParanoid" id="A0A2G5CM54"/>
<evidence type="ECO:0000256" key="2">
    <source>
        <dbReference type="ARBA" id="ARBA00022692"/>
    </source>
</evidence>
<keyword evidence="2 6" id="KW-0812">Transmembrane</keyword>
<feature type="transmembrane region" description="Helical" evidence="6">
    <location>
        <begin position="322"/>
        <end position="343"/>
    </location>
</feature>
<evidence type="ECO:0000256" key="1">
    <source>
        <dbReference type="ARBA" id="ARBA00004141"/>
    </source>
</evidence>
<dbReference type="NCBIfam" id="TIGR01476">
    <property type="entry name" value="chlor_syn_BchG"/>
    <property type="match status" value="1"/>
</dbReference>
<sequence>MATLLNNNNILSNTTATATARISNHHDHKHLCRRRLVIRAVAETDSNEVKYQTKDHKIEVPATKVSSFNQLLGIRGAAQETEKWKIHLQLMKPITWPPLVWGVVCGAAASGNFHWNFEDVVVSIACMTMSGPFLTGYTQTINDWYDREIDAINEPYRPIPSGAISETEVIYQIWVLLLGGLGLAGLLDVWAGHTFPVVFSLALGGSLLSYLYSAPPLKLKQNGWTGNLALGASYICLPWWAGQALFGTLTHDMIVLTLIYSIAGFGIGIVNDFKSIEGDTKLGLQSIPVAFGINTAKWICVGAINITQTTIAGYLLGAAKPYHALVLLGLMIPQGFFQIQYLLKDPIKYDVKYQACAQPFFVMGLLVTALAVSH</sequence>
<dbReference type="InterPro" id="IPR044878">
    <property type="entry name" value="UbiA_sf"/>
</dbReference>
<organism evidence="7 8">
    <name type="scientific">Aquilegia coerulea</name>
    <name type="common">Rocky mountain columbine</name>
    <dbReference type="NCBI Taxonomy" id="218851"/>
    <lineage>
        <taxon>Eukaryota</taxon>
        <taxon>Viridiplantae</taxon>
        <taxon>Streptophyta</taxon>
        <taxon>Embryophyta</taxon>
        <taxon>Tracheophyta</taxon>
        <taxon>Spermatophyta</taxon>
        <taxon>Magnoliopsida</taxon>
        <taxon>Ranunculales</taxon>
        <taxon>Ranunculaceae</taxon>
        <taxon>Thalictroideae</taxon>
        <taxon>Aquilegia</taxon>
    </lineage>
</organism>
<dbReference type="InterPro" id="IPR006372">
    <property type="entry name" value="Chl_synth"/>
</dbReference>
<evidence type="ECO:0000256" key="4">
    <source>
        <dbReference type="ARBA" id="ARBA00023136"/>
    </source>
</evidence>
<dbReference type="CDD" id="cd13958">
    <property type="entry name" value="PT_UbiA_chlorophyll"/>
    <property type="match status" value="1"/>
</dbReference>
<feature type="transmembrane region" description="Helical" evidence="6">
    <location>
        <begin position="291"/>
        <end position="316"/>
    </location>
</feature>
<comment type="subcellular location">
    <subcellularLocation>
        <location evidence="1">Membrane</location>
        <topology evidence="1">Multi-pass membrane protein</topology>
    </subcellularLocation>
</comment>
<dbReference type="InterPro" id="IPR050475">
    <property type="entry name" value="Prenyltransferase_related"/>
</dbReference>
<keyword evidence="4 6" id="KW-0472">Membrane</keyword>
<dbReference type="AlphaFoldDB" id="A0A2G5CM54"/>
<dbReference type="InterPro" id="IPR000537">
    <property type="entry name" value="UbiA_prenyltransferase"/>
</dbReference>
<evidence type="ECO:0000256" key="6">
    <source>
        <dbReference type="SAM" id="Phobius"/>
    </source>
</evidence>
<dbReference type="PANTHER" id="PTHR42723">
    <property type="entry name" value="CHLOROPHYLL SYNTHASE"/>
    <property type="match status" value="1"/>
</dbReference>
<feature type="transmembrane region" description="Helical" evidence="6">
    <location>
        <begin position="253"/>
        <end position="270"/>
    </location>
</feature>
<dbReference type="GO" id="GO:0015995">
    <property type="term" value="P:chlorophyll biosynthetic process"/>
    <property type="evidence" value="ECO:0007669"/>
    <property type="project" value="UniProtKB-KW"/>
</dbReference>
<feature type="transmembrane region" description="Helical" evidence="6">
    <location>
        <begin position="224"/>
        <end position="241"/>
    </location>
</feature>
<evidence type="ECO:0000313" key="8">
    <source>
        <dbReference type="Proteomes" id="UP000230069"/>
    </source>
</evidence>
<dbReference type="GO" id="GO:0016020">
    <property type="term" value="C:membrane"/>
    <property type="evidence" value="ECO:0007669"/>
    <property type="project" value="UniProtKB-SubCell"/>
</dbReference>